<evidence type="ECO:0000313" key="3">
    <source>
        <dbReference type="EMBL" id="KKP31434.1"/>
    </source>
</evidence>
<keyword evidence="1" id="KW-0238">DNA-binding</keyword>
<accession>A0A0F9YIU6</accession>
<dbReference type="SUPFAM" id="SSF47413">
    <property type="entry name" value="lambda repressor-like DNA-binding domains"/>
    <property type="match status" value="1"/>
</dbReference>
<dbReference type="InterPro" id="IPR010982">
    <property type="entry name" value="Lambda_DNA-bd_dom_sf"/>
</dbReference>
<dbReference type="PROSITE" id="PS50943">
    <property type="entry name" value="HTH_CROC1"/>
    <property type="match status" value="1"/>
</dbReference>
<proteinExistence type="predicted"/>
<dbReference type="CDD" id="cd00093">
    <property type="entry name" value="HTH_XRE"/>
    <property type="match status" value="1"/>
</dbReference>
<dbReference type="PANTHER" id="PTHR46797:SF1">
    <property type="entry name" value="METHYLPHOSPHONATE SYNTHASE"/>
    <property type="match status" value="1"/>
</dbReference>
<organism evidence="3 4">
    <name type="scientific">Candidatus Woesebacteria bacterium GW2011_GWC2_31_9</name>
    <dbReference type="NCBI Taxonomy" id="1618586"/>
    <lineage>
        <taxon>Bacteria</taxon>
        <taxon>Candidatus Woeseibacteriota</taxon>
    </lineage>
</organism>
<dbReference type="Pfam" id="PF01381">
    <property type="entry name" value="HTH_3"/>
    <property type="match status" value="1"/>
</dbReference>
<gene>
    <name evidence="3" type="ORF">UR21_C0009G0015</name>
</gene>
<feature type="domain" description="HTH cro/C1-type" evidence="2">
    <location>
        <begin position="17"/>
        <end position="67"/>
    </location>
</feature>
<dbReference type="InterPro" id="IPR050807">
    <property type="entry name" value="TransReg_Diox_bact_type"/>
</dbReference>
<evidence type="ECO:0000259" key="2">
    <source>
        <dbReference type="PROSITE" id="PS50943"/>
    </source>
</evidence>
<dbReference type="GO" id="GO:0003677">
    <property type="term" value="F:DNA binding"/>
    <property type="evidence" value="ECO:0007669"/>
    <property type="project" value="UniProtKB-KW"/>
</dbReference>
<dbReference type="EMBL" id="LBOI01000009">
    <property type="protein sequence ID" value="KKP31434.1"/>
    <property type="molecule type" value="Genomic_DNA"/>
</dbReference>
<name>A0A0F9YIU6_9BACT</name>
<comment type="caution">
    <text evidence="3">The sequence shown here is derived from an EMBL/GenBank/DDBJ whole genome shotgun (WGS) entry which is preliminary data.</text>
</comment>
<evidence type="ECO:0000313" key="4">
    <source>
        <dbReference type="Proteomes" id="UP000034803"/>
    </source>
</evidence>
<dbReference type="Gene3D" id="1.10.260.40">
    <property type="entry name" value="lambda repressor-like DNA-binding domains"/>
    <property type="match status" value="1"/>
</dbReference>
<dbReference type="GO" id="GO:0005829">
    <property type="term" value="C:cytosol"/>
    <property type="evidence" value="ECO:0007669"/>
    <property type="project" value="TreeGrafter"/>
</dbReference>
<evidence type="ECO:0000256" key="1">
    <source>
        <dbReference type="ARBA" id="ARBA00023125"/>
    </source>
</evidence>
<dbReference type="GO" id="GO:0003700">
    <property type="term" value="F:DNA-binding transcription factor activity"/>
    <property type="evidence" value="ECO:0007669"/>
    <property type="project" value="TreeGrafter"/>
</dbReference>
<dbReference type="AlphaFoldDB" id="A0A0F9YIU6"/>
<dbReference type="SMART" id="SM00530">
    <property type="entry name" value="HTH_XRE"/>
    <property type="match status" value="1"/>
</dbReference>
<protein>
    <recommendedName>
        <fullName evidence="2">HTH cro/C1-type domain-containing protein</fullName>
    </recommendedName>
</protein>
<reference evidence="3 4" key="1">
    <citation type="journal article" date="2015" name="Nature">
        <title>rRNA introns, odd ribosomes, and small enigmatic genomes across a large radiation of phyla.</title>
        <authorList>
            <person name="Brown C.T."/>
            <person name="Hug L.A."/>
            <person name="Thomas B.C."/>
            <person name="Sharon I."/>
            <person name="Castelle C.J."/>
            <person name="Singh A."/>
            <person name="Wilkins M.J."/>
            <person name="Williams K.H."/>
            <person name="Banfield J.F."/>
        </authorList>
    </citation>
    <scope>NUCLEOTIDE SEQUENCE [LARGE SCALE GENOMIC DNA]</scope>
</reference>
<dbReference type="InterPro" id="IPR001387">
    <property type="entry name" value="Cro/C1-type_HTH"/>
</dbReference>
<dbReference type="Proteomes" id="UP000034803">
    <property type="component" value="Unassembled WGS sequence"/>
</dbReference>
<dbReference type="PANTHER" id="PTHR46797">
    <property type="entry name" value="HTH-TYPE TRANSCRIPTIONAL REGULATOR"/>
    <property type="match status" value="1"/>
</dbReference>
<sequence>MNYKPIYRKLGERIEWLRKEKGMTQEQLAEKSNLHRAYFWDIEKGRNISIRTAYNIARALDTTLSKLLDIKPN</sequence>